<dbReference type="EMBL" id="JANPWB010000014">
    <property type="protein sequence ID" value="KAJ1096480.1"/>
    <property type="molecule type" value="Genomic_DNA"/>
</dbReference>
<accession>A0AAV7LY53</accession>
<gene>
    <name evidence="1" type="ORF">NDU88_001620</name>
</gene>
<sequence length="143" mass="16291">MRLPAIPVYLILVEQSAGELGLAADTDIKIMLMDLKSNFCSTDIKTDHHTAHMDLMEDHLAKLCDRITESAYWISDLPHGPHKLKTVSEKNEDLEFRSPMNNVCTVRLLECSDLRKPEAFVESLLDNLLRIANLLDLLFVERT</sequence>
<organism evidence="1 2">
    <name type="scientific">Pleurodeles waltl</name>
    <name type="common">Iberian ribbed newt</name>
    <dbReference type="NCBI Taxonomy" id="8319"/>
    <lineage>
        <taxon>Eukaryota</taxon>
        <taxon>Metazoa</taxon>
        <taxon>Chordata</taxon>
        <taxon>Craniata</taxon>
        <taxon>Vertebrata</taxon>
        <taxon>Euteleostomi</taxon>
        <taxon>Amphibia</taxon>
        <taxon>Batrachia</taxon>
        <taxon>Caudata</taxon>
        <taxon>Salamandroidea</taxon>
        <taxon>Salamandridae</taxon>
        <taxon>Pleurodelinae</taxon>
        <taxon>Pleurodeles</taxon>
    </lineage>
</organism>
<dbReference type="Proteomes" id="UP001066276">
    <property type="component" value="Chromosome 10"/>
</dbReference>
<evidence type="ECO:0000313" key="2">
    <source>
        <dbReference type="Proteomes" id="UP001066276"/>
    </source>
</evidence>
<name>A0AAV7LY53_PLEWA</name>
<comment type="caution">
    <text evidence="1">The sequence shown here is derived from an EMBL/GenBank/DDBJ whole genome shotgun (WGS) entry which is preliminary data.</text>
</comment>
<keyword evidence="2" id="KW-1185">Reference proteome</keyword>
<protein>
    <submittedName>
        <fullName evidence="1">Uncharacterized protein</fullName>
    </submittedName>
</protein>
<proteinExistence type="predicted"/>
<evidence type="ECO:0000313" key="1">
    <source>
        <dbReference type="EMBL" id="KAJ1096480.1"/>
    </source>
</evidence>
<dbReference type="AlphaFoldDB" id="A0AAV7LY53"/>
<reference evidence="1" key="1">
    <citation type="journal article" date="2022" name="bioRxiv">
        <title>Sequencing and chromosome-scale assembly of the giantPleurodeles waltlgenome.</title>
        <authorList>
            <person name="Brown T."/>
            <person name="Elewa A."/>
            <person name="Iarovenko S."/>
            <person name="Subramanian E."/>
            <person name="Araus A.J."/>
            <person name="Petzold A."/>
            <person name="Susuki M."/>
            <person name="Suzuki K.-i.T."/>
            <person name="Hayashi T."/>
            <person name="Toyoda A."/>
            <person name="Oliveira C."/>
            <person name="Osipova E."/>
            <person name="Leigh N.D."/>
            <person name="Simon A."/>
            <person name="Yun M.H."/>
        </authorList>
    </citation>
    <scope>NUCLEOTIDE SEQUENCE</scope>
    <source>
        <strain evidence="1">20211129_DDA</strain>
        <tissue evidence="1">Liver</tissue>
    </source>
</reference>